<dbReference type="InterPro" id="IPR013325">
    <property type="entry name" value="RNA_pol_sigma_r2"/>
</dbReference>
<keyword evidence="9" id="KW-1185">Reference proteome</keyword>
<dbReference type="Gene3D" id="1.10.10.10">
    <property type="entry name" value="Winged helix-like DNA-binding domain superfamily/Winged helix DNA-binding domain"/>
    <property type="match status" value="1"/>
</dbReference>
<dbReference type="Pfam" id="PF04542">
    <property type="entry name" value="Sigma70_r2"/>
    <property type="match status" value="1"/>
</dbReference>
<dbReference type="GO" id="GO:0016987">
    <property type="term" value="F:sigma factor activity"/>
    <property type="evidence" value="ECO:0007669"/>
    <property type="project" value="UniProtKB-KW"/>
</dbReference>
<dbReference type="GO" id="GO:0003677">
    <property type="term" value="F:DNA binding"/>
    <property type="evidence" value="ECO:0007669"/>
    <property type="project" value="UniProtKB-KW"/>
</dbReference>
<proteinExistence type="inferred from homology"/>
<evidence type="ECO:0000256" key="3">
    <source>
        <dbReference type="ARBA" id="ARBA00023082"/>
    </source>
</evidence>
<dbReference type="OrthoDB" id="9785675at2"/>
<evidence type="ECO:0000256" key="5">
    <source>
        <dbReference type="ARBA" id="ARBA00023163"/>
    </source>
</evidence>
<protein>
    <submittedName>
        <fullName evidence="8">ECF RNA polymerase sigma factor SigW</fullName>
    </submittedName>
</protein>
<evidence type="ECO:0000259" key="7">
    <source>
        <dbReference type="Pfam" id="PF08281"/>
    </source>
</evidence>
<dbReference type="SUPFAM" id="SSF88946">
    <property type="entry name" value="Sigma2 domain of RNA polymerase sigma factors"/>
    <property type="match status" value="1"/>
</dbReference>
<dbReference type="CDD" id="cd06171">
    <property type="entry name" value="Sigma70_r4"/>
    <property type="match status" value="1"/>
</dbReference>
<evidence type="ECO:0000313" key="9">
    <source>
        <dbReference type="Proteomes" id="UP000319342"/>
    </source>
</evidence>
<dbReference type="Gene3D" id="1.10.1740.10">
    <property type="match status" value="1"/>
</dbReference>
<dbReference type="InterPro" id="IPR036388">
    <property type="entry name" value="WH-like_DNA-bd_sf"/>
</dbReference>
<evidence type="ECO:0000256" key="1">
    <source>
        <dbReference type="ARBA" id="ARBA00010641"/>
    </source>
</evidence>
<evidence type="ECO:0000259" key="6">
    <source>
        <dbReference type="Pfam" id="PF04542"/>
    </source>
</evidence>
<keyword evidence="5" id="KW-0804">Transcription</keyword>
<evidence type="ECO:0000313" key="8">
    <source>
        <dbReference type="EMBL" id="QDU83009.1"/>
    </source>
</evidence>
<dbReference type="AlphaFoldDB" id="A0A518CUV2"/>
<dbReference type="Proteomes" id="UP000319342">
    <property type="component" value="Chromosome"/>
</dbReference>
<dbReference type="RefSeq" id="WP_145181937.1">
    <property type="nucleotide sequence ID" value="NZ_CP036290.1"/>
</dbReference>
<dbReference type="Pfam" id="PF08281">
    <property type="entry name" value="Sigma70_r4_2"/>
    <property type="match status" value="1"/>
</dbReference>
<reference evidence="8 9" key="1">
    <citation type="submission" date="2019-02" db="EMBL/GenBank/DDBJ databases">
        <title>Deep-cultivation of Planctomycetes and their phenomic and genomic characterization uncovers novel biology.</title>
        <authorList>
            <person name="Wiegand S."/>
            <person name="Jogler M."/>
            <person name="Boedeker C."/>
            <person name="Pinto D."/>
            <person name="Vollmers J."/>
            <person name="Rivas-Marin E."/>
            <person name="Kohn T."/>
            <person name="Peeters S.H."/>
            <person name="Heuer A."/>
            <person name="Rast P."/>
            <person name="Oberbeckmann S."/>
            <person name="Bunk B."/>
            <person name="Jeske O."/>
            <person name="Meyerdierks A."/>
            <person name="Storesund J.E."/>
            <person name="Kallscheuer N."/>
            <person name="Luecker S."/>
            <person name="Lage O.M."/>
            <person name="Pohl T."/>
            <person name="Merkel B.J."/>
            <person name="Hornburger P."/>
            <person name="Mueller R.-W."/>
            <person name="Bruemmer F."/>
            <person name="Labrenz M."/>
            <person name="Spormann A.M."/>
            <person name="Op den Camp H."/>
            <person name="Overmann J."/>
            <person name="Amann R."/>
            <person name="Jetten M.S.M."/>
            <person name="Mascher T."/>
            <person name="Medema M.H."/>
            <person name="Devos D.P."/>
            <person name="Kaster A.-K."/>
            <person name="Ovreas L."/>
            <person name="Rohde M."/>
            <person name="Galperin M.Y."/>
            <person name="Jogler C."/>
        </authorList>
    </citation>
    <scope>NUCLEOTIDE SEQUENCE [LARGE SCALE GENOMIC DNA]</scope>
    <source>
        <strain evidence="8 9">Pla163</strain>
    </source>
</reference>
<dbReference type="NCBIfam" id="TIGR02937">
    <property type="entry name" value="sigma70-ECF"/>
    <property type="match status" value="1"/>
</dbReference>
<dbReference type="InterPro" id="IPR039425">
    <property type="entry name" value="RNA_pol_sigma-70-like"/>
</dbReference>
<keyword evidence="3" id="KW-0731">Sigma factor</keyword>
<name>A0A518CUV2_9BACT</name>
<evidence type="ECO:0000256" key="4">
    <source>
        <dbReference type="ARBA" id="ARBA00023125"/>
    </source>
</evidence>
<dbReference type="GO" id="GO:0006352">
    <property type="term" value="P:DNA-templated transcription initiation"/>
    <property type="evidence" value="ECO:0007669"/>
    <property type="project" value="InterPro"/>
</dbReference>
<feature type="domain" description="RNA polymerase sigma factor 70 region 4 type 2" evidence="7">
    <location>
        <begin position="145"/>
        <end position="195"/>
    </location>
</feature>
<keyword evidence="2" id="KW-0805">Transcription regulation</keyword>
<organism evidence="8 9">
    <name type="scientific">Rohdeia mirabilis</name>
    <dbReference type="NCBI Taxonomy" id="2528008"/>
    <lineage>
        <taxon>Bacteria</taxon>
        <taxon>Pseudomonadati</taxon>
        <taxon>Planctomycetota</taxon>
        <taxon>Planctomycetia</taxon>
        <taxon>Planctomycetia incertae sedis</taxon>
        <taxon>Rohdeia</taxon>
    </lineage>
</organism>
<comment type="similarity">
    <text evidence="1">Belongs to the sigma-70 factor family. ECF subfamily.</text>
</comment>
<accession>A0A518CUV2</accession>
<feature type="domain" description="RNA polymerase sigma-70 region 2" evidence="6">
    <location>
        <begin position="36"/>
        <end position="102"/>
    </location>
</feature>
<sequence>MPTEPSIDPDRALVEACQVALAAGTPDGLDGPFSELYGRFSDRVYNVCYRITGNSTDALDASQETFGTVCRKVGDFRFQSRFSSWVYRIAVNASIDLRRRSRARRVTSLDSAREDESSESVKFDVSDDSIEMPMHSASRRELEGEIQRAISRLSPKLRAITVLRYVESLSYDEIAETLKISLGTVKSRLARAHRALDRELTPLLDKHYLG</sequence>
<dbReference type="InterPro" id="IPR013249">
    <property type="entry name" value="RNA_pol_sigma70_r4_t2"/>
</dbReference>
<dbReference type="InterPro" id="IPR007627">
    <property type="entry name" value="RNA_pol_sigma70_r2"/>
</dbReference>
<evidence type="ECO:0000256" key="2">
    <source>
        <dbReference type="ARBA" id="ARBA00023015"/>
    </source>
</evidence>
<dbReference type="SUPFAM" id="SSF88659">
    <property type="entry name" value="Sigma3 and sigma4 domains of RNA polymerase sigma factors"/>
    <property type="match status" value="1"/>
</dbReference>
<keyword evidence="4" id="KW-0238">DNA-binding</keyword>
<dbReference type="PANTHER" id="PTHR43133:SF8">
    <property type="entry name" value="RNA POLYMERASE SIGMA FACTOR HI_1459-RELATED"/>
    <property type="match status" value="1"/>
</dbReference>
<dbReference type="InterPro" id="IPR014284">
    <property type="entry name" value="RNA_pol_sigma-70_dom"/>
</dbReference>
<dbReference type="InterPro" id="IPR013324">
    <property type="entry name" value="RNA_pol_sigma_r3/r4-like"/>
</dbReference>
<dbReference type="EMBL" id="CP036290">
    <property type="protein sequence ID" value="QDU83009.1"/>
    <property type="molecule type" value="Genomic_DNA"/>
</dbReference>
<gene>
    <name evidence="8" type="primary">sigW_1</name>
    <name evidence="8" type="ORF">Pla163_01050</name>
</gene>
<dbReference type="PANTHER" id="PTHR43133">
    <property type="entry name" value="RNA POLYMERASE ECF-TYPE SIGMA FACTO"/>
    <property type="match status" value="1"/>
</dbReference>